<evidence type="ECO:0000313" key="4">
    <source>
        <dbReference type="Ensembl" id="ENSGAGP00000016071.1"/>
    </source>
</evidence>
<evidence type="ECO:0000313" key="5">
    <source>
        <dbReference type="Proteomes" id="UP000291020"/>
    </source>
</evidence>
<dbReference type="PROSITE" id="PS51286">
    <property type="entry name" value="RAP"/>
    <property type="match status" value="1"/>
</dbReference>
<comment type="subcellular location">
    <subcellularLocation>
        <location evidence="1">Mitochondrion</location>
    </subcellularLocation>
</comment>
<dbReference type="GO" id="GO:0003723">
    <property type="term" value="F:RNA binding"/>
    <property type="evidence" value="ECO:0007669"/>
    <property type="project" value="TreeGrafter"/>
</dbReference>
<dbReference type="Proteomes" id="UP000291020">
    <property type="component" value="Unassembled WGS sequence"/>
</dbReference>
<dbReference type="Pfam" id="PF08373">
    <property type="entry name" value="RAP"/>
    <property type="match status" value="1"/>
</dbReference>
<dbReference type="InterPro" id="IPR013579">
    <property type="entry name" value="FAST_2"/>
</dbReference>
<dbReference type="Ensembl" id="ENSGAGT00000018355.1">
    <property type="protein sequence ID" value="ENSGAGP00000016069.1"/>
    <property type="gene ID" value="ENSGAGG00000012072.1"/>
</dbReference>
<accession>A0A452HMA5</accession>
<dbReference type="PANTHER" id="PTHR21228:SF1">
    <property type="entry name" value="FAST KINASE DOMAIN-CONTAINING PROTEIN 2, MITOCHONDRIAL"/>
    <property type="match status" value="1"/>
</dbReference>
<sequence length="687" mass="78719">MYNKVGYLLRTIRHLHVCGSKLGPSFRTAMRTYTLGISRRKSAIQSVNLRRFLLNVPPWRLESSLRLLSQKVPVYSKEDGTVQEQNATKTLLDEHVQSSSSALDPLEEDRSVVEENLVVKSGRSQLQQFFDDLKKCTSPCDVLDLVSKSAISEKHCSNCFTTMWMLTKKLSEDQKHYEKQLMVEHPAFMQLCQRLMQESRSMWCDDLVYSLHAVLKLGVPQNTRLVQTLLRVCQERLNEFDDRCVSVVATTLVTMEKSRNVDALQAGLQLLVEQRIPKISNIFMLQSMMKCFGKDAPLSLKRKFEDRVLKELDHLTPVNAQHMFSALAAMNYCSMPILDASSNKIIENVPGTPFWQLIRVLKSCSILQYRNVVLYSAIANYVTSAIYMWDTKQIVLFLSAFEGLRFRPVELMDILAEKVTSHPESLNLKDILSVLRVYSLLNHVPKCQNQEFLESLNGALNKYLTRISNVDLLKAVYSFCILEYLPQPALSQLLQEDNLNELLKSDGLNKEQNEMMLHYVNICLELDSPPSFTKPATMFIKKLSSPLVSDLPEVREALLKLLGDERMFQQNIQLPHDYNIDFEIKMDANRKKALPVTEVDDPADAPDIQRVAVLCVPPSAFCFDTRHPRGKLAMKMRHLKVLGYHVILVHYQEFKKLKTEEAIECLKREIYSADAFPVSDVNLQDNV</sequence>
<proteinExistence type="predicted"/>
<keyword evidence="5" id="KW-1185">Reference proteome</keyword>
<dbReference type="STRING" id="38772.ENSGAGP00000016069"/>
<dbReference type="AlphaFoldDB" id="A0A452HMA5"/>
<dbReference type="Pfam" id="PF08368">
    <property type="entry name" value="FAST_2"/>
    <property type="match status" value="1"/>
</dbReference>
<name>A0A452HMA5_9SAUR</name>
<dbReference type="GO" id="GO:0035770">
    <property type="term" value="C:ribonucleoprotein granule"/>
    <property type="evidence" value="ECO:0007669"/>
    <property type="project" value="TreeGrafter"/>
</dbReference>
<organism evidence="4 5">
    <name type="scientific">Gopherus agassizii</name>
    <name type="common">Agassiz's desert tortoise</name>
    <dbReference type="NCBI Taxonomy" id="38772"/>
    <lineage>
        <taxon>Eukaryota</taxon>
        <taxon>Metazoa</taxon>
        <taxon>Chordata</taxon>
        <taxon>Craniata</taxon>
        <taxon>Vertebrata</taxon>
        <taxon>Euteleostomi</taxon>
        <taxon>Archelosauria</taxon>
        <taxon>Testudinata</taxon>
        <taxon>Testudines</taxon>
        <taxon>Cryptodira</taxon>
        <taxon>Durocryptodira</taxon>
        <taxon>Testudinoidea</taxon>
        <taxon>Testudinidae</taxon>
        <taxon>Gopherus</taxon>
    </lineage>
</organism>
<reference evidence="4" key="2">
    <citation type="submission" date="2025-05" db="UniProtKB">
        <authorList>
            <consortium name="Ensembl"/>
        </authorList>
    </citation>
    <scope>IDENTIFICATION</scope>
</reference>
<dbReference type="InterPro" id="IPR010622">
    <property type="entry name" value="FAST_Leu-rich"/>
</dbReference>
<keyword evidence="2" id="KW-0496">Mitochondrion</keyword>
<dbReference type="Ensembl" id="ENSGAGT00000018357.1">
    <property type="protein sequence ID" value="ENSGAGP00000016071.1"/>
    <property type="gene ID" value="ENSGAGG00000012072.1"/>
</dbReference>
<dbReference type="InterPro" id="IPR050870">
    <property type="entry name" value="FAST_kinase"/>
</dbReference>
<evidence type="ECO:0000259" key="3">
    <source>
        <dbReference type="PROSITE" id="PS51286"/>
    </source>
</evidence>
<dbReference type="CDD" id="cd23739">
    <property type="entry name" value="TBRG4-like_N"/>
    <property type="match status" value="1"/>
</dbReference>
<evidence type="ECO:0000256" key="2">
    <source>
        <dbReference type="ARBA" id="ARBA00023128"/>
    </source>
</evidence>
<dbReference type="Pfam" id="PF06743">
    <property type="entry name" value="FAST_1"/>
    <property type="match status" value="1"/>
</dbReference>
<dbReference type="InterPro" id="IPR013584">
    <property type="entry name" value="RAP"/>
</dbReference>
<dbReference type="GO" id="GO:0000963">
    <property type="term" value="P:mitochondrial RNA processing"/>
    <property type="evidence" value="ECO:0007669"/>
    <property type="project" value="TreeGrafter"/>
</dbReference>
<evidence type="ECO:0000256" key="1">
    <source>
        <dbReference type="ARBA" id="ARBA00004173"/>
    </source>
</evidence>
<dbReference type="GO" id="GO:0005759">
    <property type="term" value="C:mitochondrial matrix"/>
    <property type="evidence" value="ECO:0007669"/>
    <property type="project" value="TreeGrafter"/>
</dbReference>
<protein>
    <recommendedName>
        <fullName evidence="3">RAP domain-containing protein</fullName>
    </recommendedName>
</protein>
<dbReference type="GO" id="GO:0044528">
    <property type="term" value="P:regulation of mitochondrial mRNA stability"/>
    <property type="evidence" value="ECO:0007669"/>
    <property type="project" value="InterPro"/>
</dbReference>
<dbReference type="PANTHER" id="PTHR21228">
    <property type="entry name" value="FAST LEU-RICH DOMAIN-CONTAINING"/>
    <property type="match status" value="1"/>
</dbReference>
<dbReference type="SMART" id="SM00952">
    <property type="entry name" value="RAP"/>
    <property type="match status" value="1"/>
</dbReference>
<feature type="domain" description="RAP" evidence="3">
    <location>
        <begin position="611"/>
        <end position="668"/>
    </location>
</feature>
<reference evidence="5" key="1">
    <citation type="journal article" date="2017" name="PLoS ONE">
        <title>The Agassiz's desert tortoise genome provides a resource for the conservation of a threatened species.</title>
        <authorList>
            <person name="Tollis M."/>
            <person name="DeNardo D.F."/>
            <person name="Cornelius J.A."/>
            <person name="Dolby G.A."/>
            <person name="Edwards T."/>
            <person name="Henen B.T."/>
            <person name="Karl A.E."/>
            <person name="Murphy R.W."/>
            <person name="Kusumi K."/>
        </authorList>
    </citation>
    <scope>NUCLEOTIDE SEQUENCE [LARGE SCALE GENOMIC DNA]</scope>
</reference>